<organism evidence="1 2">
    <name type="scientific">Geodermatophilus sabuli</name>
    <dbReference type="NCBI Taxonomy" id="1564158"/>
    <lineage>
        <taxon>Bacteria</taxon>
        <taxon>Bacillati</taxon>
        <taxon>Actinomycetota</taxon>
        <taxon>Actinomycetes</taxon>
        <taxon>Geodermatophilales</taxon>
        <taxon>Geodermatophilaceae</taxon>
        <taxon>Geodermatophilus</taxon>
    </lineage>
</organism>
<proteinExistence type="predicted"/>
<dbReference type="Proteomes" id="UP000470246">
    <property type="component" value="Unassembled WGS sequence"/>
</dbReference>
<comment type="caution">
    <text evidence="1">The sequence shown here is derived from an EMBL/GenBank/DDBJ whole genome shotgun (WGS) entry which is preliminary data.</text>
</comment>
<accession>A0A7K3W0F3</accession>
<evidence type="ECO:0000313" key="2">
    <source>
        <dbReference type="Proteomes" id="UP000470246"/>
    </source>
</evidence>
<dbReference type="InterPro" id="IPR015947">
    <property type="entry name" value="PUA-like_sf"/>
</dbReference>
<keyword evidence="2" id="KW-1185">Reference proteome</keyword>
<sequence length="140" mass="15039">MSRLAAADVACWVVKSTRRPAELLPGWPAGAARELARCLRRSYRLELMEPGQPCLLWVSGRHEPGVHAIGTLAGEVRHDADGPVVDVDLTLLPHPVPRADLLADPDARDAEVLRMPAGSNPSWLSAVQFAAVLDRVPDGG</sequence>
<dbReference type="SUPFAM" id="SSF88697">
    <property type="entry name" value="PUA domain-like"/>
    <property type="match status" value="1"/>
</dbReference>
<dbReference type="EMBL" id="JAAGWF010000010">
    <property type="protein sequence ID" value="NEK58355.1"/>
    <property type="molecule type" value="Genomic_DNA"/>
</dbReference>
<evidence type="ECO:0000313" key="1">
    <source>
        <dbReference type="EMBL" id="NEK58355.1"/>
    </source>
</evidence>
<evidence type="ECO:0008006" key="3">
    <source>
        <dbReference type="Google" id="ProtNLM"/>
    </source>
</evidence>
<reference evidence="1 2" key="1">
    <citation type="submission" date="2020-02" db="EMBL/GenBank/DDBJ databases">
        <title>Geodermatophilus sabuli CPCC 205279 I12A-02694.</title>
        <authorList>
            <person name="Jiang Z."/>
        </authorList>
    </citation>
    <scope>NUCLEOTIDE SEQUENCE [LARGE SCALE GENOMIC DNA]</scope>
    <source>
        <strain evidence="1 2">I12A-02694</strain>
    </source>
</reference>
<dbReference type="AlphaFoldDB" id="A0A7K3W0F3"/>
<gene>
    <name evidence="1" type="ORF">GCU56_10780</name>
</gene>
<protein>
    <recommendedName>
        <fullName evidence="3">EVE domain-containing protein</fullName>
    </recommendedName>
</protein>
<name>A0A7K3W0F3_9ACTN</name>